<dbReference type="AlphaFoldDB" id="A0A318E6U9"/>
<keyword evidence="9" id="KW-1185">Reference proteome</keyword>
<evidence type="ECO:0000256" key="7">
    <source>
        <dbReference type="RuleBase" id="RU364093"/>
    </source>
</evidence>
<proteinExistence type="inferred from homology"/>
<organism evidence="8 9">
    <name type="scientific">Sinimarinibacterium flocculans</name>
    <dbReference type="NCBI Taxonomy" id="985250"/>
    <lineage>
        <taxon>Bacteria</taxon>
        <taxon>Pseudomonadati</taxon>
        <taxon>Pseudomonadota</taxon>
        <taxon>Gammaproteobacteria</taxon>
        <taxon>Nevskiales</taxon>
        <taxon>Nevskiaceae</taxon>
        <taxon>Sinimarinibacterium</taxon>
    </lineage>
</organism>
<keyword evidence="7" id="KW-1006">Bacterial flagellum protein export</keyword>
<dbReference type="EMBL" id="QICN01000008">
    <property type="protein sequence ID" value="PXV66068.1"/>
    <property type="molecule type" value="Genomic_DNA"/>
</dbReference>
<keyword evidence="6 7" id="KW-0472">Membrane</keyword>
<dbReference type="InterPro" id="IPR042194">
    <property type="entry name" value="FHIPEP_1"/>
</dbReference>
<gene>
    <name evidence="7" type="primary">flhA</name>
    <name evidence="8" type="ORF">C8D93_10840</name>
</gene>
<evidence type="ECO:0000256" key="2">
    <source>
        <dbReference type="ARBA" id="ARBA00008835"/>
    </source>
</evidence>
<feature type="transmembrane region" description="Helical" evidence="7">
    <location>
        <begin position="285"/>
        <end position="301"/>
    </location>
</feature>
<keyword evidence="7" id="KW-0653">Protein transport</keyword>
<comment type="caution">
    <text evidence="8">The sequence shown here is derived from an EMBL/GenBank/DDBJ whole genome shotgun (WGS) entry which is preliminary data.</text>
</comment>
<evidence type="ECO:0000256" key="1">
    <source>
        <dbReference type="ARBA" id="ARBA00004651"/>
    </source>
</evidence>
<evidence type="ECO:0000313" key="8">
    <source>
        <dbReference type="EMBL" id="PXV66068.1"/>
    </source>
</evidence>
<keyword evidence="8" id="KW-0966">Cell projection</keyword>
<keyword evidence="5 7" id="KW-1133">Transmembrane helix</keyword>
<evidence type="ECO:0000256" key="4">
    <source>
        <dbReference type="ARBA" id="ARBA00022692"/>
    </source>
</evidence>
<dbReference type="Proteomes" id="UP000248330">
    <property type="component" value="Unassembled WGS sequence"/>
</dbReference>
<comment type="function">
    <text evidence="7">Required for formation of the rod structure of the flagellar apparatus. Together with FliI and FliH, may constitute the export apparatus of flagellin.</text>
</comment>
<dbReference type="InterPro" id="IPR042193">
    <property type="entry name" value="FHIPEP_3"/>
</dbReference>
<dbReference type="RefSeq" id="WP_110265843.1">
    <property type="nucleotide sequence ID" value="NZ_CAKZQT010000026.1"/>
</dbReference>
<dbReference type="OrthoDB" id="9759185at2"/>
<dbReference type="PRINTS" id="PR00949">
    <property type="entry name" value="TYPE3IMAPROT"/>
</dbReference>
<protein>
    <recommendedName>
        <fullName evidence="7">Flagellar biosynthesis protein FlhA</fullName>
    </recommendedName>
</protein>
<dbReference type="PANTHER" id="PTHR30161:SF1">
    <property type="entry name" value="FLAGELLAR BIOSYNTHESIS PROTEIN FLHA-RELATED"/>
    <property type="match status" value="1"/>
</dbReference>
<dbReference type="GO" id="GO:0044780">
    <property type="term" value="P:bacterial-type flagellum assembly"/>
    <property type="evidence" value="ECO:0007669"/>
    <property type="project" value="InterPro"/>
</dbReference>
<dbReference type="GO" id="GO:0009306">
    <property type="term" value="P:protein secretion"/>
    <property type="evidence" value="ECO:0007669"/>
    <property type="project" value="InterPro"/>
</dbReference>
<name>A0A318E6U9_9GAMM</name>
<keyword evidence="7" id="KW-0813">Transport</keyword>
<keyword evidence="3 7" id="KW-1003">Cell membrane</keyword>
<dbReference type="InterPro" id="IPR006301">
    <property type="entry name" value="FlhA"/>
</dbReference>
<dbReference type="Pfam" id="PF00771">
    <property type="entry name" value="FHIPEP"/>
    <property type="match status" value="1"/>
</dbReference>
<dbReference type="GO" id="GO:0005886">
    <property type="term" value="C:plasma membrane"/>
    <property type="evidence" value="ECO:0007669"/>
    <property type="project" value="UniProtKB-SubCell"/>
</dbReference>
<keyword evidence="8" id="KW-0969">Cilium</keyword>
<sequence>MTLADLLNRFRELGRSGLAAPILLMAVLGMMIVPLATPVLDLMFTVNITLSIAVLLAVVYVMRPLDFSAFPTVLLFATLLRLSLNVASTRVVLLNGHEGPHAAGQVIEAFGSFVIGGNYAVGLVVFIILTIVNFMVVTKGAERVSEVSARFVLDALPGRQMAIDADLNAGILTRDEAKARREEVRSEADFYGSMDGASKFVRGDAIAGILILIINIIGGLVIGPMTHGMSFGEAMRIYTLLTIGDGLVAQVPALLLSTSVAVLVTRMSRQADMSKQVAGQLFNQPRVLAVTAGVLGLVGLIPGMPNFAFLLLAAACGGVAWLIARRAKAAAEAPEPEATEPAAPAELSWEDVGGADALGLEVGYRLIPMVDARQGGELMARIKGVRRKLTQELGFLVPAVHIRDNLQLQPGSYRLLVHGVPVAEGQVHPERELALNPGRVFGSVEGIPTKDPTFGLDAIWIDKGGREHAQSLGYTVVDCPTVIATHLSQIVRMHAHELLGHDEGQALLDQLAKQAPKLVEDLVPKLLSLTAFVRVLQNLLAERVPIRNLRVIAEALAEHAGRSQDPVVLSGLVRVALGRQIVQEINGMQPELPVLTLAGPLEQVLQDSLKSGGAAIEPGLAERMHRSLTEQTRKLETDGQPAVLLVPPALRPLLARFTRQTIPGLHVLAFDEVPDSKQLRMVGAIS</sequence>
<dbReference type="Gene3D" id="3.40.50.12790">
    <property type="entry name" value="FHIPEP family, domain 4"/>
    <property type="match status" value="1"/>
</dbReference>
<accession>A0A318E6U9</accession>
<keyword evidence="4 7" id="KW-0812">Transmembrane</keyword>
<evidence type="ECO:0000256" key="6">
    <source>
        <dbReference type="ARBA" id="ARBA00023136"/>
    </source>
</evidence>
<feature type="transmembrane region" description="Helical" evidence="7">
    <location>
        <begin position="18"/>
        <end position="36"/>
    </location>
</feature>
<dbReference type="InterPro" id="IPR001712">
    <property type="entry name" value="T3SS_FHIPEP"/>
</dbReference>
<dbReference type="PANTHER" id="PTHR30161">
    <property type="entry name" value="FLAGELLAR EXPORT PROTEIN, MEMBRANE FLHA SUBUNIT-RELATED"/>
    <property type="match status" value="1"/>
</dbReference>
<feature type="transmembrane region" description="Helical" evidence="7">
    <location>
        <begin position="237"/>
        <end position="264"/>
    </location>
</feature>
<evidence type="ECO:0000256" key="5">
    <source>
        <dbReference type="ARBA" id="ARBA00022989"/>
    </source>
</evidence>
<dbReference type="NCBIfam" id="TIGR01398">
    <property type="entry name" value="FlhA"/>
    <property type="match status" value="1"/>
</dbReference>
<dbReference type="PIRSF" id="PIRSF005419">
    <property type="entry name" value="FlhA"/>
    <property type="match status" value="1"/>
</dbReference>
<keyword evidence="7" id="KW-1005">Bacterial flagellum biogenesis</keyword>
<feature type="transmembrane region" description="Helical" evidence="7">
    <location>
        <begin position="205"/>
        <end position="225"/>
    </location>
</feature>
<dbReference type="Gene3D" id="3.40.30.60">
    <property type="entry name" value="FHIPEP family, domain 1"/>
    <property type="match status" value="1"/>
</dbReference>
<dbReference type="Gene3D" id="1.10.8.540">
    <property type="entry name" value="FHIPEP family, domain 3"/>
    <property type="match status" value="1"/>
</dbReference>
<comment type="subcellular location">
    <subcellularLocation>
        <location evidence="1 7">Cell membrane</location>
        <topology evidence="1 7">Multi-pass membrane protein</topology>
    </subcellularLocation>
</comment>
<feature type="transmembrane region" description="Helical" evidence="7">
    <location>
        <begin position="73"/>
        <end position="93"/>
    </location>
</feature>
<comment type="similarity">
    <text evidence="2 7">Belongs to the FHIPEP (flagella/HR/invasion proteins export pore) family.</text>
</comment>
<dbReference type="InterPro" id="IPR042196">
    <property type="entry name" value="FHIPEP_4"/>
</dbReference>
<reference evidence="8 9" key="1">
    <citation type="submission" date="2018-04" db="EMBL/GenBank/DDBJ databases">
        <title>Genomic Encyclopedia of Type Strains, Phase IV (KMG-IV): sequencing the most valuable type-strain genomes for metagenomic binning, comparative biology and taxonomic classification.</title>
        <authorList>
            <person name="Goeker M."/>
        </authorList>
    </citation>
    <scope>NUCLEOTIDE SEQUENCE [LARGE SCALE GENOMIC DNA]</scope>
    <source>
        <strain evidence="8 9">DSM 104150</strain>
    </source>
</reference>
<feature type="transmembrane region" description="Helical" evidence="7">
    <location>
        <begin position="42"/>
        <end position="61"/>
    </location>
</feature>
<evidence type="ECO:0000313" key="9">
    <source>
        <dbReference type="Proteomes" id="UP000248330"/>
    </source>
</evidence>
<feature type="transmembrane region" description="Helical" evidence="7">
    <location>
        <begin position="113"/>
        <end position="136"/>
    </location>
</feature>
<evidence type="ECO:0000256" key="3">
    <source>
        <dbReference type="ARBA" id="ARBA00022475"/>
    </source>
</evidence>
<keyword evidence="8" id="KW-0282">Flagellum</keyword>